<gene>
    <name evidence="2" type="ORF">DA075_30965</name>
</gene>
<dbReference type="EMBL" id="CP028844">
    <property type="protein sequence ID" value="AWB25332.1"/>
    <property type="molecule type" value="Genomic_DNA"/>
</dbReference>
<dbReference type="RefSeq" id="WP_099957001.1">
    <property type="nucleotide sequence ID" value="NZ_CP028844.1"/>
</dbReference>
<dbReference type="PANTHER" id="PTHR43346:SF1">
    <property type="entry name" value="QUERCETIN 2,3-DIOXYGENASE-RELATED"/>
    <property type="match status" value="1"/>
</dbReference>
<evidence type="ECO:0000313" key="3">
    <source>
        <dbReference type="Proteomes" id="UP000244755"/>
    </source>
</evidence>
<sequence length="154" mass="17215">MSENGPLPARIIRAGEAIDGTVWNVLGHTYYFKANCDSAFSFETYDPPGTFVPPHVHPTQDEFIYVLEGTFDLYLDGEWLQAKAGDLVCMPKGKPHAYYNRTDTPNRAIFWVSPGRKLKQLFDLLHDLTDPEEVVRRSAACEVDFLPPGSVPGA</sequence>
<dbReference type="OrthoDB" id="9791637at2"/>
<dbReference type="Proteomes" id="UP000244755">
    <property type="component" value="Chromosome 2"/>
</dbReference>
<evidence type="ECO:0000313" key="2">
    <source>
        <dbReference type="EMBL" id="AWB25332.1"/>
    </source>
</evidence>
<protein>
    <submittedName>
        <fullName evidence="2">Cupin domain-containing protein</fullName>
    </submittedName>
</protein>
<dbReference type="PANTHER" id="PTHR43346">
    <property type="entry name" value="LIGAND BINDING DOMAIN PROTEIN, PUTATIVE (AFU_ORTHOLOGUE AFUA_6G14370)-RELATED"/>
    <property type="match status" value="1"/>
</dbReference>
<proteinExistence type="predicted"/>
<dbReference type="SUPFAM" id="SSF51182">
    <property type="entry name" value="RmlC-like cupins"/>
    <property type="match status" value="1"/>
</dbReference>
<dbReference type="Pfam" id="PF07883">
    <property type="entry name" value="Cupin_2"/>
    <property type="match status" value="1"/>
</dbReference>
<organism evidence="2 3">
    <name type="scientific">Methylobacterium currus</name>
    <dbReference type="NCBI Taxonomy" id="2051553"/>
    <lineage>
        <taxon>Bacteria</taxon>
        <taxon>Pseudomonadati</taxon>
        <taxon>Pseudomonadota</taxon>
        <taxon>Alphaproteobacteria</taxon>
        <taxon>Hyphomicrobiales</taxon>
        <taxon>Methylobacteriaceae</taxon>
        <taxon>Methylobacterium</taxon>
    </lineage>
</organism>
<dbReference type="KEGG" id="mee:DA075_30965"/>
<dbReference type="InterPro" id="IPR014710">
    <property type="entry name" value="RmlC-like_jellyroll"/>
</dbReference>
<dbReference type="AlphaFoldDB" id="A0A2R4WUW6"/>
<dbReference type="InterPro" id="IPR052538">
    <property type="entry name" value="Flavonoid_dioxygenase-like"/>
</dbReference>
<name>A0A2R4WUW6_9HYPH</name>
<accession>A0A2R4WUW6</accession>
<evidence type="ECO:0000259" key="1">
    <source>
        <dbReference type="Pfam" id="PF07883"/>
    </source>
</evidence>
<dbReference type="InterPro" id="IPR011051">
    <property type="entry name" value="RmlC_Cupin_sf"/>
</dbReference>
<reference evidence="2 3" key="1">
    <citation type="submission" date="2018-04" db="EMBL/GenBank/DDBJ databases">
        <title>Methylobacterium sp. PR1016A genome.</title>
        <authorList>
            <person name="Park W."/>
        </authorList>
    </citation>
    <scope>NUCLEOTIDE SEQUENCE [LARGE SCALE GENOMIC DNA]</scope>
    <source>
        <strain evidence="2 3">PR1016A</strain>
    </source>
</reference>
<keyword evidence="3" id="KW-1185">Reference proteome</keyword>
<dbReference type="InterPro" id="IPR013096">
    <property type="entry name" value="Cupin_2"/>
</dbReference>
<dbReference type="Gene3D" id="2.60.120.10">
    <property type="entry name" value="Jelly Rolls"/>
    <property type="match status" value="1"/>
</dbReference>
<feature type="domain" description="Cupin type-2" evidence="1">
    <location>
        <begin position="47"/>
        <end position="111"/>
    </location>
</feature>